<organism evidence="8 9">
    <name type="scientific">Microcystis aeruginosa NIES-2519</name>
    <dbReference type="NCBI Taxonomy" id="2303981"/>
    <lineage>
        <taxon>Bacteria</taxon>
        <taxon>Bacillati</taxon>
        <taxon>Cyanobacteriota</taxon>
        <taxon>Cyanophyceae</taxon>
        <taxon>Oscillatoriophycideae</taxon>
        <taxon>Chroococcales</taxon>
        <taxon>Microcystaceae</taxon>
        <taxon>Microcystis</taxon>
    </lineage>
</organism>
<dbReference type="InterPro" id="IPR002941">
    <property type="entry name" value="DNA_methylase_N4/N6"/>
</dbReference>
<feature type="compositionally biased region" description="Gly residues" evidence="5">
    <location>
        <begin position="534"/>
        <end position="544"/>
    </location>
</feature>
<gene>
    <name evidence="8" type="ORF">MiYa_03758</name>
</gene>
<evidence type="ECO:0000313" key="8">
    <source>
        <dbReference type="EMBL" id="GCA72208.1"/>
    </source>
</evidence>
<dbReference type="GO" id="GO:0003677">
    <property type="term" value="F:DNA binding"/>
    <property type="evidence" value="ECO:0007669"/>
    <property type="project" value="InterPro"/>
</dbReference>
<dbReference type="PANTHER" id="PTHR38590:SF1">
    <property type="entry name" value="BLL0828 PROTEIN"/>
    <property type="match status" value="1"/>
</dbReference>
<feature type="domain" description="DUF559" evidence="7">
    <location>
        <begin position="708"/>
        <end position="811"/>
    </location>
</feature>
<dbReference type="GO" id="GO:0032259">
    <property type="term" value="P:methylation"/>
    <property type="evidence" value="ECO:0007669"/>
    <property type="project" value="UniProtKB-KW"/>
</dbReference>
<dbReference type="InterPro" id="IPR036844">
    <property type="entry name" value="Hint_dom_sf"/>
</dbReference>
<reference evidence="8 9" key="1">
    <citation type="submission" date="2018-09" db="EMBL/GenBank/DDBJ databases">
        <title>Evolutionary history of phycoerythrin pigmentation in the water bloom-forming cyanobacterium Microcystis aeruginosa.</title>
        <authorList>
            <person name="Tanabe Y."/>
            <person name="Tanabe Y."/>
            <person name="Yamaguchi H."/>
        </authorList>
    </citation>
    <scope>NUCLEOTIDE SEQUENCE [LARGE SCALE GENOMIC DNA]</scope>
    <source>
        <strain evidence="8 9">NIES-2519</strain>
    </source>
</reference>
<dbReference type="SUPFAM" id="SSF52980">
    <property type="entry name" value="Restriction endonuclease-like"/>
    <property type="match status" value="1"/>
</dbReference>
<evidence type="ECO:0000259" key="6">
    <source>
        <dbReference type="Pfam" id="PF01555"/>
    </source>
</evidence>
<evidence type="ECO:0000259" key="7">
    <source>
        <dbReference type="Pfam" id="PF04480"/>
    </source>
</evidence>
<evidence type="ECO:0000256" key="3">
    <source>
        <dbReference type="ARBA" id="ARBA00022679"/>
    </source>
</evidence>
<comment type="similarity">
    <text evidence="1">Belongs to the N(4)/N(6)-methyltransferase family.</text>
</comment>
<dbReference type="InterPro" id="IPR029063">
    <property type="entry name" value="SAM-dependent_MTases_sf"/>
</dbReference>
<evidence type="ECO:0000313" key="9">
    <source>
        <dbReference type="Proteomes" id="UP000323569"/>
    </source>
</evidence>
<dbReference type="InterPro" id="IPR002052">
    <property type="entry name" value="DNA_methylase_N6_adenine_CS"/>
</dbReference>
<dbReference type="Gene3D" id="3.40.50.150">
    <property type="entry name" value="Vaccinia Virus protein VP39"/>
    <property type="match status" value="2"/>
</dbReference>
<feature type="region of interest" description="Disordered" evidence="5">
    <location>
        <begin position="1"/>
        <end position="51"/>
    </location>
</feature>
<dbReference type="InterPro" id="IPR030934">
    <property type="entry name" value="Intein_C"/>
</dbReference>
<dbReference type="EMBL" id="BHVO01000089">
    <property type="protein sequence ID" value="GCA72208.1"/>
    <property type="molecule type" value="Genomic_DNA"/>
</dbReference>
<dbReference type="Gene3D" id="3.40.960.10">
    <property type="entry name" value="VSR Endonuclease"/>
    <property type="match status" value="1"/>
</dbReference>
<evidence type="ECO:0000256" key="5">
    <source>
        <dbReference type="SAM" id="MobiDB-lite"/>
    </source>
</evidence>
<sequence>MEEELLMPKKTNKQTEAKSYNHGEEHPQRPDIGTEPHFKKKKPPVTYRYDSSLSPELNWDENPAREEAEALIEQILAAEDLETAKIAARKLKAIGEPFLNWTGKAERLSFQVPTLPLFVHERLSTRAIIETLKSHKVEKGEQLNLFNDPKWSITDQILRAYEYHDKWVNRMILGDSLVTMNSLLQYEGMGGKVQMIYIDPPYGVKFGSNFQPFVRKRDVKHNDDDDFTREPEMVQAYRDTWELGLHSYLSYLRDRLLLARELLTDSGSVFVQISDENVHHVRELMDEVFGGENFVANITYKTKKMTMGNTSTIETVGDHIIFYAKCIKNLKCHSLFAFKDWREDHHWRYIELPNGERRTMTTEERNTPDTIPEGSKVFIPLDLRPSGYFTTGDFVFEFNGTKYSPGTGKSWRTNKEGMDNLAKYNRLYETSKALTYVLYHDDYPVSRITNFWNDTEGAYQASYVVQTSNKVIQRCLLMTTDPGDLVLDITCLRKGTKILIPHQPTNSPPLKGGQGGVKSQIPGSYPPNPPDIGGALGGQGGQGGVKSQIPGSYPPNPPDIGGALGGQGGALEIEKLQPGDYVRGDDIPHQPTNSPPLKVGQGGVKSQTPGSYPPNPPDIGGALGGQGGALEIEKLQPGDYVIGHDLQPHRILRTISKTHQGKMIGIRHHLCQQILWVTGDHRVLCQKRTTSYGGDRNWEHIPKNNFGLAREMRKEATPAEAKLWQEIKGNQLGVKFRRQHPIGRYITDFYAREKGCIVEVDGDSHYRPDATVYDQERDTYLNSLGLNILRFNNQEIYHNLTGVLETIKATLAAVEPSEDHYKEWRRADTLKIGDIVYFGREQIPCEIKDLESEITTETVYDLEIETVHSFITEVCTVHNCGSGTTAYVAEQWGRRWITCDVSRVPLALARQRLLTATFPWYQLKDNNSPTGGFIYKRKQNSKGEEIGGIVPHITLKSIANNEPPESEILVDRPEVDNSIVRVCSPFTIEGTIPPPVEMEDEPESAAVVIDNSGPYEERMLEILRKSPVLRLSGNRTITLNNVRQPTRTQNLSAEAMVKASDLEGATLGEVVDEALEANLNQLPLSQKPVAFLFGPENGAIAEQPIYRAAGEAYHKQYAHLFVLGFAIAPSARQFVEHCQDTVGIPATYIQATPDLLMGDLLKNMRSSQIFSVCGLPEIRINPIPEGKYQVELLGLDVFDPVTMKVDSEPGKNVPAWFLDTDYNGLCFHVNQAFFPRTGAWDSIKKALKGTYEESVWEHLAGTTSAPFAVGEHRQIAVKVIDDRGNELLVVKSL</sequence>
<dbReference type="SUPFAM" id="SSF53335">
    <property type="entry name" value="S-adenosyl-L-methionine-dependent methyltransferases"/>
    <property type="match status" value="2"/>
</dbReference>
<dbReference type="Pfam" id="PF04480">
    <property type="entry name" value="DUF559"/>
    <property type="match status" value="1"/>
</dbReference>
<dbReference type="PANTHER" id="PTHR38590">
    <property type="entry name" value="BLL0828 PROTEIN"/>
    <property type="match status" value="1"/>
</dbReference>
<dbReference type="PROSITE" id="PS00092">
    <property type="entry name" value="N6_MTASE"/>
    <property type="match status" value="1"/>
</dbReference>
<name>A0A5A5RB22_MICAE</name>
<evidence type="ECO:0000256" key="4">
    <source>
        <dbReference type="ARBA" id="ARBA00022691"/>
    </source>
</evidence>
<comment type="caution">
    <text evidence="8">The sequence shown here is derived from an EMBL/GenBank/DDBJ whole genome shotgun (WGS) entry which is preliminary data.</text>
</comment>
<dbReference type="InterPro" id="IPR047216">
    <property type="entry name" value="Endonuclease_DUF559_bact"/>
</dbReference>
<dbReference type="Gene3D" id="2.170.16.10">
    <property type="entry name" value="Hedgehog/Intein (Hint) domain"/>
    <property type="match status" value="1"/>
</dbReference>
<dbReference type="Pfam" id="PF01555">
    <property type="entry name" value="N6_N4_Mtase"/>
    <property type="match status" value="1"/>
</dbReference>
<feature type="domain" description="DNA methylase N-4/N-6" evidence="6">
    <location>
        <begin position="193"/>
        <end position="489"/>
    </location>
</feature>
<feature type="region of interest" description="Disordered" evidence="5">
    <location>
        <begin position="500"/>
        <end position="567"/>
    </location>
</feature>
<keyword evidence="2" id="KW-0489">Methyltransferase</keyword>
<dbReference type="SUPFAM" id="SSF51294">
    <property type="entry name" value="Hedgehog/intein (Hint) domain"/>
    <property type="match status" value="1"/>
</dbReference>
<evidence type="ECO:0000256" key="1">
    <source>
        <dbReference type="ARBA" id="ARBA00006594"/>
    </source>
</evidence>
<protein>
    <submittedName>
        <fullName evidence="8">Uncharacterized protein</fullName>
    </submittedName>
</protein>
<dbReference type="CDD" id="cd00081">
    <property type="entry name" value="Hint"/>
    <property type="match status" value="1"/>
</dbReference>
<proteinExistence type="inferred from homology"/>
<dbReference type="InterPro" id="IPR007569">
    <property type="entry name" value="DUF559"/>
</dbReference>
<dbReference type="CDD" id="cd01038">
    <property type="entry name" value="Endonuclease_DUF559"/>
    <property type="match status" value="1"/>
</dbReference>
<feature type="compositionally biased region" description="Basic and acidic residues" evidence="5">
    <location>
        <begin position="13"/>
        <end position="37"/>
    </location>
</feature>
<dbReference type="InterPro" id="IPR011335">
    <property type="entry name" value="Restrct_endonuc-II-like"/>
</dbReference>
<keyword evidence="4" id="KW-0949">S-adenosyl-L-methionine</keyword>
<dbReference type="PRINTS" id="PR00506">
    <property type="entry name" value="D21N6MTFRASE"/>
</dbReference>
<dbReference type="InterPro" id="IPR002295">
    <property type="entry name" value="N4/N6-MTase_EcoPI_Mod-like"/>
</dbReference>
<accession>A0A5A5RB22</accession>
<evidence type="ECO:0000256" key="2">
    <source>
        <dbReference type="ARBA" id="ARBA00022603"/>
    </source>
</evidence>
<dbReference type="PROSITE" id="PS50818">
    <property type="entry name" value="INTEIN_C_TER"/>
    <property type="match status" value="1"/>
</dbReference>
<dbReference type="GO" id="GO:0008170">
    <property type="term" value="F:N-methyltransferase activity"/>
    <property type="evidence" value="ECO:0007669"/>
    <property type="project" value="InterPro"/>
</dbReference>
<keyword evidence="3" id="KW-0808">Transferase</keyword>
<dbReference type="Proteomes" id="UP000323569">
    <property type="component" value="Unassembled WGS sequence"/>
</dbReference>
<dbReference type="NCBIfam" id="TIGR01443">
    <property type="entry name" value="intein_Cterm"/>
    <property type="match status" value="1"/>
</dbReference>
<feature type="region of interest" description="Disordered" evidence="5">
    <location>
        <begin position="580"/>
        <end position="626"/>
    </location>
</feature>